<evidence type="ECO:0000313" key="2">
    <source>
        <dbReference type="Proteomes" id="UP000050277"/>
    </source>
</evidence>
<dbReference type="STRING" id="70996.SE18_05155"/>
<reference evidence="1 2" key="1">
    <citation type="submission" date="2015-07" db="EMBL/GenBank/DDBJ databases">
        <title>Whole genome sequence of Herpetosiphon geysericola DSM 7119.</title>
        <authorList>
            <person name="Hemp J."/>
            <person name="Ward L.M."/>
            <person name="Pace L.A."/>
            <person name="Fischer W.W."/>
        </authorList>
    </citation>
    <scope>NUCLEOTIDE SEQUENCE [LARGE SCALE GENOMIC DNA]</scope>
    <source>
        <strain evidence="1 2">DSM 7119</strain>
    </source>
</reference>
<dbReference type="Proteomes" id="UP000050277">
    <property type="component" value="Unassembled WGS sequence"/>
</dbReference>
<dbReference type="AlphaFoldDB" id="A0A0P6Z189"/>
<organism evidence="1 2">
    <name type="scientific">Herpetosiphon geysericola</name>
    <dbReference type="NCBI Taxonomy" id="70996"/>
    <lineage>
        <taxon>Bacteria</taxon>
        <taxon>Bacillati</taxon>
        <taxon>Chloroflexota</taxon>
        <taxon>Chloroflexia</taxon>
        <taxon>Herpetosiphonales</taxon>
        <taxon>Herpetosiphonaceae</taxon>
        <taxon>Herpetosiphon</taxon>
    </lineage>
</organism>
<protein>
    <submittedName>
        <fullName evidence="1">Uncharacterized protein</fullName>
    </submittedName>
</protein>
<evidence type="ECO:0000313" key="1">
    <source>
        <dbReference type="EMBL" id="KPL90755.1"/>
    </source>
</evidence>
<gene>
    <name evidence="1" type="ORF">SE18_05155</name>
</gene>
<name>A0A0P6Z189_9CHLR</name>
<comment type="caution">
    <text evidence="1">The sequence shown here is derived from an EMBL/GenBank/DDBJ whole genome shotgun (WGS) entry which is preliminary data.</text>
</comment>
<accession>A0A0P6Z189</accession>
<dbReference type="EMBL" id="LGKP01000010">
    <property type="protein sequence ID" value="KPL90755.1"/>
    <property type="molecule type" value="Genomic_DNA"/>
</dbReference>
<keyword evidence="2" id="KW-1185">Reference proteome</keyword>
<dbReference type="PATRIC" id="fig|70996.4.peg.2686"/>
<sequence>MPANLFLRLRTADGLKSFTFTDNVASSMLGEGWQPGDVSATANGYTLADVAIPARIKGATAAQCAANLNILNDILQQAARFAAGEDVSMVLLDVTMKGSNPAKLLTCAVKGWNPAGFLPANYYDHIVTTGKVDVVVNLTHTVLFHTGWVYENLASGTAWASAPTVVASGVTVAHVPATMPYGGNGYIELTKSSGADANFRITSMPISLTIGQPVTISMDISADASITDVRVLLWNGSTYSNIQPLAVSTTPIGGGVRTRVTLLPTSTVTAYLYFQIFGGNAAAKLRIGEILVVSGSGIDDGWHRTYSEQTNGTPFATGGSPDLSYALWPVSHAHLSPVKITLARGGGQVDYRHPSCFLIFSDRQPSGFYELEYDYWQTAVSAPFSLNGEIEAFGGNTLRYTPAGTGVARTPWQNMPYGSTGWKGMLNAFLGCRNNSGSTSFTVWIEFADSTTLQIAESDKKIIAAGASTPTWYLIGRAAIAKRRAAAKYRIAVQATAASGTFDINPSAFIHMQPGATIVQLDSIDLGSSTYNFNSIVLDHQLLSDRAPAVAAVNAAPAIDSPISYWTSPIVNMAGNQLWGLMLGMNGNKWRTYLTGAVTIEQWDLFGQRLPAYPVPE</sequence>
<dbReference type="RefSeq" id="WP_054533355.1">
    <property type="nucleotide sequence ID" value="NZ_LGKP01000010.1"/>
</dbReference>
<proteinExistence type="predicted"/>